<dbReference type="EMBL" id="AP024412">
    <property type="protein sequence ID" value="BCR35566.1"/>
    <property type="molecule type" value="Genomic_DNA"/>
</dbReference>
<keyword evidence="2" id="KW-1185">Reference proteome</keyword>
<dbReference type="RefSeq" id="WP_176240004.1">
    <property type="nucleotide sequence ID" value="NZ_AP024412.1"/>
</dbReference>
<sequence length="231" mass="26362">MKNKVKLTKKLNINKNDKGFYIVLSSSILDLDLNPGEKLTLGAIVGLSKNTGKSTATTRTLADMIGVSIRTMQNYIAKLIEKEYMLYSWVGHNRHFIPLESFKKNKDAKAIITSDILKNKILTPTYKLAQGLIIARGINNDLGGYRWDSMEDMAQYMGVSLSTVYRYINQLLKAQTIIRDTKDRLLFISNDFYSKEQRKQLKASITKVKQSSHIFIEPHVDDALDEIYQSM</sequence>
<dbReference type="Gene3D" id="1.10.10.10">
    <property type="entry name" value="Winged helix-like DNA-binding domain superfamily/Winged helix DNA-binding domain"/>
    <property type="match status" value="1"/>
</dbReference>
<dbReference type="AlphaFoldDB" id="A0A7U9TLZ2"/>
<accession>A0A7U9TLZ2</accession>
<dbReference type="KEGG" id="manr:MPAN_004590"/>
<dbReference type="Pfam" id="PF13730">
    <property type="entry name" value="HTH_36"/>
    <property type="match status" value="1"/>
</dbReference>
<evidence type="ECO:0000313" key="1">
    <source>
        <dbReference type="EMBL" id="BCR35566.1"/>
    </source>
</evidence>
<protein>
    <submittedName>
        <fullName evidence="1">Uncharacterized protein</fullName>
    </submittedName>
</protein>
<organism evidence="1 2">
    <name type="scientific">Mariniplasma anaerobium</name>
    <dbReference type="NCBI Taxonomy" id="2735436"/>
    <lineage>
        <taxon>Bacteria</taxon>
        <taxon>Bacillati</taxon>
        <taxon>Mycoplasmatota</taxon>
        <taxon>Mollicutes</taxon>
        <taxon>Acholeplasmatales</taxon>
        <taxon>Acholeplasmataceae</taxon>
        <taxon>Mariniplasma</taxon>
    </lineage>
</organism>
<reference evidence="1" key="1">
    <citation type="submission" date="2021-01" db="EMBL/GenBank/DDBJ databases">
        <title>Draft genome sequence of Acholeplasmataceae bacterium strain Mahy22.</title>
        <authorList>
            <person name="Watanabe M."/>
            <person name="Kojima H."/>
            <person name="Fukui M."/>
        </authorList>
    </citation>
    <scope>NUCLEOTIDE SEQUENCE</scope>
    <source>
        <strain evidence="1">Mahy22</strain>
    </source>
</reference>
<name>A0A7U9TLZ2_9MOLU</name>
<evidence type="ECO:0000313" key="2">
    <source>
        <dbReference type="Proteomes" id="UP000620133"/>
    </source>
</evidence>
<dbReference type="InterPro" id="IPR036388">
    <property type="entry name" value="WH-like_DNA-bd_sf"/>
</dbReference>
<proteinExistence type="predicted"/>
<gene>
    <name evidence="1" type="ORF">MPAN_004590</name>
</gene>
<dbReference type="Proteomes" id="UP000620133">
    <property type="component" value="Chromosome"/>
</dbReference>